<dbReference type="Gene3D" id="4.10.240.10">
    <property type="entry name" value="Zn(2)-C6 fungal-type DNA-binding domain"/>
    <property type="match status" value="1"/>
</dbReference>
<dbReference type="GeneID" id="63833818"/>
<sequence length="440" mass="49493">EKPYHAKRPHRKSRLGCRNCKTRKVKCDEKKPSCRNCALRRETCVYPSQSQHSAAAARSTGASAASASASASFSSAPAPASASTPTSASFPTSPGSASALPPGHGDVDLIIVDEPLIKLAGPDEFDMKLLWFYTAETYTSFSVEAGKLPHVDAILRSQIVQFAFQSPFLMDCILGLSAQHMQFLHQPVPMSKALLYKQRAFAGYRQAIERAEPKDFPALLSCSLLLCALSSELFRQRDMRPLYIIDWMVVWRGIGLIFEMLPREVLFDSGLEKLFSRPVFDLNQGALHSPPNLLFMVTSIKEGDRDYPFTETYYNALKYLGGLYRELENGFSPVLSLRVITWFTFLPKDFIELAKRRTPRTLIIMAHYLPFLKLINNIWWLSGIADRGIQDIMNYLPVEWHHLLNVPRTALQISDKVELAKLIQGNHAWEPTSARSEVVP</sequence>
<dbReference type="Pfam" id="PF00172">
    <property type="entry name" value="Zn_clus"/>
    <property type="match status" value="1"/>
</dbReference>
<feature type="non-terminal residue" evidence="4">
    <location>
        <position position="440"/>
    </location>
</feature>
<feature type="domain" description="Zn(2)-C6 fungal-type" evidence="3">
    <location>
        <begin position="16"/>
        <end position="46"/>
    </location>
</feature>
<evidence type="ECO:0000256" key="1">
    <source>
        <dbReference type="ARBA" id="ARBA00023242"/>
    </source>
</evidence>
<evidence type="ECO:0000313" key="5">
    <source>
        <dbReference type="Proteomes" id="UP000803844"/>
    </source>
</evidence>
<dbReference type="PROSITE" id="PS50048">
    <property type="entry name" value="ZN2_CY6_FUNGAL_2"/>
    <property type="match status" value="1"/>
</dbReference>
<name>A0A9P4Y3U5_CRYP1</name>
<dbReference type="PANTHER" id="PTHR47784:SF5">
    <property type="entry name" value="STEROL UPTAKE CONTROL PROTEIN 2"/>
    <property type="match status" value="1"/>
</dbReference>
<dbReference type="SMART" id="SM00066">
    <property type="entry name" value="GAL4"/>
    <property type="match status" value="1"/>
</dbReference>
<reference evidence="4" key="1">
    <citation type="journal article" date="2020" name="Phytopathology">
        <title>Genome sequence of the chestnut blight fungus Cryphonectria parasitica EP155: A fundamental resource for an archetypical invasive plant pathogen.</title>
        <authorList>
            <person name="Crouch J.A."/>
            <person name="Dawe A."/>
            <person name="Aerts A."/>
            <person name="Barry K."/>
            <person name="Churchill A.C.L."/>
            <person name="Grimwood J."/>
            <person name="Hillman B."/>
            <person name="Milgroom M.G."/>
            <person name="Pangilinan J."/>
            <person name="Smith M."/>
            <person name="Salamov A."/>
            <person name="Schmutz J."/>
            <person name="Yadav J."/>
            <person name="Grigoriev I.V."/>
            <person name="Nuss D."/>
        </authorList>
    </citation>
    <scope>NUCLEOTIDE SEQUENCE</scope>
    <source>
        <strain evidence="4">EP155</strain>
    </source>
</reference>
<dbReference type="Proteomes" id="UP000803844">
    <property type="component" value="Unassembled WGS sequence"/>
</dbReference>
<evidence type="ECO:0000256" key="2">
    <source>
        <dbReference type="SAM" id="MobiDB-lite"/>
    </source>
</evidence>
<comment type="caution">
    <text evidence="4">The sequence shown here is derived from an EMBL/GenBank/DDBJ whole genome shotgun (WGS) entry which is preliminary data.</text>
</comment>
<dbReference type="InterPro" id="IPR036864">
    <property type="entry name" value="Zn2-C6_fun-type_DNA-bd_sf"/>
</dbReference>
<dbReference type="PROSITE" id="PS00463">
    <property type="entry name" value="ZN2_CY6_FUNGAL_1"/>
    <property type="match status" value="1"/>
</dbReference>
<dbReference type="InterPro" id="IPR053157">
    <property type="entry name" value="Sterol_Uptake_Regulator"/>
</dbReference>
<gene>
    <name evidence="4" type="ORF">M406DRAFT_25035</name>
</gene>
<organism evidence="4 5">
    <name type="scientific">Cryphonectria parasitica (strain ATCC 38755 / EP155)</name>
    <dbReference type="NCBI Taxonomy" id="660469"/>
    <lineage>
        <taxon>Eukaryota</taxon>
        <taxon>Fungi</taxon>
        <taxon>Dikarya</taxon>
        <taxon>Ascomycota</taxon>
        <taxon>Pezizomycotina</taxon>
        <taxon>Sordariomycetes</taxon>
        <taxon>Sordariomycetidae</taxon>
        <taxon>Diaporthales</taxon>
        <taxon>Cryphonectriaceae</taxon>
        <taxon>Cryphonectria-Endothia species complex</taxon>
        <taxon>Cryphonectria</taxon>
    </lineage>
</organism>
<evidence type="ECO:0000259" key="3">
    <source>
        <dbReference type="PROSITE" id="PS50048"/>
    </source>
</evidence>
<dbReference type="GO" id="GO:0001228">
    <property type="term" value="F:DNA-binding transcription activator activity, RNA polymerase II-specific"/>
    <property type="evidence" value="ECO:0007669"/>
    <property type="project" value="TreeGrafter"/>
</dbReference>
<keyword evidence="5" id="KW-1185">Reference proteome</keyword>
<dbReference type="AlphaFoldDB" id="A0A9P4Y3U5"/>
<dbReference type="EMBL" id="MU032347">
    <property type="protein sequence ID" value="KAF3765955.1"/>
    <property type="molecule type" value="Genomic_DNA"/>
</dbReference>
<feature type="non-terminal residue" evidence="4">
    <location>
        <position position="1"/>
    </location>
</feature>
<keyword evidence="1" id="KW-0539">Nucleus</keyword>
<proteinExistence type="predicted"/>
<accession>A0A9P4Y3U5</accession>
<dbReference type="InterPro" id="IPR001138">
    <property type="entry name" value="Zn2Cys6_DnaBD"/>
</dbReference>
<dbReference type="CDD" id="cd00067">
    <property type="entry name" value="GAL4"/>
    <property type="match status" value="1"/>
</dbReference>
<dbReference type="SUPFAM" id="SSF57701">
    <property type="entry name" value="Zn2/Cys6 DNA-binding domain"/>
    <property type="match status" value="1"/>
</dbReference>
<dbReference type="RefSeq" id="XP_040776916.1">
    <property type="nucleotide sequence ID" value="XM_040916689.1"/>
</dbReference>
<feature type="region of interest" description="Disordered" evidence="2">
    <location>
        <begin position="75"/>
        <end position="99"/>
    </location>
</feature>
<protein>
    <recommendedName>
        <fullName evidence="3">Zn(2)-C6 fungal-type domain-containing protein</fullName>
    </recommendedName>
</protein>
<evidence type="ECO:0000313" key="4">
    <source>
        <dbReference type="EMBL" id="KAF3765955.1"/>
    </source>
</evidence>
<dbReference type="PANTHER" id="PTHR47784">
    <property type="entry name" value="STEROL UPTAKE CONTROL PROTEIN 2"/>
    <property type="match status" value="1"/>
</dbReference>
<dbReference type="GO" id="GO:0008270">
    <property type="term" value="F:zinc ion binding"/>
    <property type="evidence" value="ECO:0007669"/>
    <property type="project" value="InterPro"/>
</dbReference>
<dbReference type="OrthoDB" id="5419315at2759"/>